<dbReference type="AlphaFoldDB" id="A0A1B1Z1A0"/>
<protein>
    <recommendedName>
        <fullName evidence="3">Transcriptional regulator</fullName>
    </recommendedName>
</protein>
<dbReference type="KEGG" id="far:ABE41_004455"/>
<keyword evidence="2" id="KW-1185">Reference proteome</keyword>
<gene>
    <name evidence="1" type="ORF">ABE41_004455</name>
</gene>
<name>A0A1B1Z1A0_9BACL</name>
<evidence type="ECO:0008006" key="3">
    <source>
        <dbReference type="Google" id="ProtNLM"/>
    </source>
</evidence>
<dbReference type="Proteomes" id="UP000077412">
    <property type="component" value="Chromosome"/>
</dbReference>
<dbReference type="RefSeq" id="WP_066286900.1">
    <property type="nucleotide sequence ID" value="NZ_CP016761.1"/>
</dbReference>
<accession>A0A1B1Z1A0</accession>
<dbReference type="EMBL" id="CP016761">
    <property type="protein sequence ID" value="ANX11247.1"/>
    <property type="molecule type" value="Genomic_DNA"/>
</dbReference>
<organism evidence="1 2">
    <name type="scientific">Fictibacillus arsenicus</name>
    <dbReference type="NCBI Taxonomy" id="255247"/>
    <lineage>
        <taxon>Bacteria</taxon>
        <taxon>Bacillati</taxon>
        <taxon>Bacillota</taxon>
        <taxon>Bacilli</taxon>
        <taxon>Bacillales</taxon>
        <taxon>Fictibacillaceae</taxon>
        <taxon>Fictibacillus</taxon>
    </lineage>
</organism>
<sequence length="75" mass="8916">MNRVEQKRSKLGIWLERHNRDTDWLTRTSGLERKTIEELASNPRKSPRMITIRKILSAVKRVDPTIKVSDLWDMN</sequence>
<proteinExistence type="predicted"/>
<dbReference type="OrthoDB" id="7568952at2"/>
<reference evidence="1 2" key="1">
    <citation type="submission" date="2016-08" db="EMBL/GenBank/DDBJ databases">
        <title>Complete genome sequence of Fictibacillus arsenicus G25-54, a strain with toxicity to nematodes and a potential arsenic-resistance activity.</title>
        <authorList>
            <person name="Zheng Z."/>
        </authorList>
    </citation>
    <scope>NUCLEOTIDE SEQUENCE [LARGE SCALE GENOMIC DNA]</scope>
    <source>
        <strain evidence="1 2">G25-54</strain>
    </source>
</reference>
<evidence type="ECO:0000313" key="1">
    <source>
        <dbReference type="EMBL" id="ANX11247.1"/>
    </source>
</evidence>
<evidence type="ECO:0000313" key="2">
    <source>
        <dbReference type="Proteomes" id="UP000077412"/>
    </source>
</evidence>